<name>A0A837DT98_9LACO</name>
<protein>
    <submittedName>
        <fullName evidence="1">Uncharacterized protein</fullName>
    </submittedName>
</protein>
<dbReference type="AlphaFoldDB" id="A0A837DT98"/>
<reference evidence="1 2" key="1">
    <citation type="journal article" date="2015" name="BMC Microbiol.">
        <title>Lactobacillus ruminis strains cluster according to their mammalian gut source.</title>
        <authorList>
            <person name="O' Donnell M.M."/>
            <person name="Harris H.M."/>
            <person name="Lynch D.B."/>
            <person name="Ross R.P."/>
            <person name="O'Toole P.W."/>
        </authorList>
    </citation>
    <scope>NUCLEOTIDE SEQUENCE [LARGE SCALE GENOMIC DNA]</scope>
    <source>
        <strain evidence="1 2">DPC 6832</strain>
    </source>
</reference>
<proteinExistence type="predicted"/>
<evidence type="ECO:0000313" key="1">
    <source>
        <dbReference type="EMBL" id="KIC04698.1"/>
    </source>
</evidence>
<evidence type="ECO:0000313" key="2">
    <source>
        <dbReference type="Proteomes" id="UP000031011"/>
    </source>
</evidence>
<dbReference type="Proteomes" id="UP000031011">
    <property type="component" value="Unassembled WGS sequence"/>
</dbReference>
<dbReference type="InterPro" id="IPR012337">
    <property type="entry name" value="RNaseH-like_sf"/>
</dbReference>
<comment type="caution">
    <text evidence="1">The sequence shown here is derived from an EMBL/GenBank/DDBJ whole genome shotgun (WGS) entry which is preliminary data.</text>
</comment>
<gene>
    <name evidence="1" type="ORF">LRN_0349</name>
</gene>
<organism evidence="1 2">
    <name type="scientific">Ligilactobacillus ruminis DPC 6832</name>
    <dbReference type="NCBI Taxonomy" id="1402208"/>
    <lineage>
        <taxon>Bacteria</taxon>
        <taxon>Bacillati</taxon>
        <taxon>Bacillota</taxon>
        <taxon>Bacilli</taxon>
        <taxon>Lactobacillales</taxon>
        <taxon>Lactobacillaceae</taxon>
        <taxon>Ligilactobacillus</taxon>
    </lineage>
</organism>
<dbReference type="EMBL" id="AWYA01000090">
    <property type="protein sequence ID" value="KIC04698.1"/>
    <property type="molecule type" value="Genomic_DNA"/>
</dbReference>
<dbReference type="SUPFAM" id="SSF53098">
    <property type="entry name" value="Ribonuclease H-like"/>
    <property type="match status" value="1"/>
</dbReference>
<sequence length="173" mass="20196">MPDEVIAMNDKQTLIYWLDATGGEEFDEIIRLTIIDTNNKDLFNSTFSTKLVDWWYSDLNGIRPEDTYEAPLLENYKDKIQSIFDRASKIITFNPTITYLKRQGITISTDTLVEDLADYFRVMGDETDTIDNLCIYYGYPLPDNIFSRTGVDYAKAINFCWHKMMEYSQAQKN</sequence>
<accession>A0A837DT98</accession>